<evidence type="ECO:0000313" key="3">
    <source>
        <dbReference type="Proteomes" id="UP000603708"/>
    </source>
</evidence>
<dbReference type="EMBL" id="BNCD01000002">
    <property type="protein sequence ID" value="GHH73319.1"/>
    <property type="molecule type" value="Genomic_DNA"/>
</dbReference>
<feature type="transmembrane region" description="Helical" evidence="1">
    <location>
        <begin position="35"/>
        <end position="54"/>
    </location>
</feature>
<organism evidence="2 3">
    <name type="scientific">Streptomyces sulfonofaciens</name>
    <dbReference type="NCBI Taxonomy" id="68272"/>
    <lineage>
        <taxon>Bacteria</taxon>
        <taxon>Bacillati</taxon>
        <taxon>Actinomycetota</taxon>
        <taxon>Actinomycetes</taxon>
        <taxon>Kitasatosporales</taxon>
        <taxon>Streptomycetaceae</taxon>
        <taxon>Streptomyces</taxon>
    </lineage>
</organism>
<gene>
    <name evidence="2" type="ORF">GCM10018793_11870</name>
</gene>
<name>A0A919FWN3_9ACTN</name>
<evidence type="ECO:0000313" key="2">
    <source>
        <dbReference type="EMBL" id="GHH73319.1"/>
    </source>
</evidence>
<feature type="transmembrane region" description="Helical" evidence="1">
    <location>
        <begin position="9"/>
        <end position="29"/>
    </location>
</feature>
<keyword evidence="1" id="KW-0472">Membrane</keyword>
<evidence type="ECO:0000256" key="1">
    <source>
        <dbReference type="SAM" id="Phobius"/>
    </source>
</evidence>
<sequence length="61" mass="6317">MARGPARAAAAAETVAWAAPLLVFWLMLVSTVDRWELAVGAAAALLSGAAARGARRAVTRR</sequence>
<dbReference type="RefSeq" id="WP_189929783.1">
    <property type="nucleotide sequence ID" value="NZ_BNCD01000002.1"/>
</dbReference>
<reference evidence="2" key="1">
    <citation type="journal article" date="2014" name="Int. J. Syst. Evol. Microbiol.">
        <title>Complete genome sequence of Corynebacterium casei LMG S-19264T (=DSM 44701T), isolated from a smear-ripened cheese.</title>
        <authorList>
            <consortium name="US DOE Joint Genome Institute (JGI-PGF)"/>
            <person name="Walter F."/>
            <person name="Albersmeier A."/>
            <person name="Kalinowski J."/>
            <person name="Ruckert C."/>
        </authorList>
    </citation>
    <scope>NUCLEOTIDE SEQUENCE</scope>
    <source>
        <strain evidence="2">JCM 5069</strain>
    </source>
</reference>
<proteinExistence type="predicted"/>
<keyword evidence="1" id="KW-1133">Transmembrane helix</keyword>
<keyword evidence="1" id="KW-0812">Transmembrane</keyword>
<keyword evidence="3" id="KW-1185">Reference proteome</keyword>
<accession>A0A919FWN3</accession>
<reference evidence="2" key="2">
    <citation type="submission" date="2020-09" db="EMBL/GenBank/DDBJ databases">
        <authorList>
            <person name="Sun Q."/>
            <person name="Ohkuma M."/>
        </authorList>
    </citation>
    <scope>NUCLEOTIDE SEQUENCE</scope>
    <source>
        <strain evidence="2">JCM 5069</strain>
    </source>
</reference>
<dbReference type="AlphaFoldDB" id="A0A919FWN3"/>
<dbReference type="Proteomes" id="UP000603708">
    <property type="component" value="Unassembled WGS sequence"/>
</dbReference>
<protein>
    <submittedName>
        <fullName evidence="2">Uncharacterized protein</fullName>
    </submittedName>
</protein>
<comment type="caution">
    <text evidence="2">The sequence shown here is derived from an EMBL/GenBank/DDBJ whole genome shotgun (WGS) entry which is preliminary data.</text>
</comment>